<accession>A0A1Q5UFD8</accession>
<dbReference type="SUPFAM" id="SSF53383">
    <property type="entry name" value="PLP-dependent transferases"/>
    <property type="match status" value="1"/>
</dbReference>
<evidence type="ECO:0000313" key="7">
    <source>
        <dbReference type="Proteomes" id="UP000186955"/>
    </source>
</evidence>
<comment type="caution">
    <text evidence="6">The sequence shown here is derived from an EMBL/GenBank/DDBJ whole genome shotgun (WGS) entry which is preliminary data.</text>
</comment>
<dbReference type="OrthoDB" id="2382073at2759"/>
<evidence type="ECO:0000259" key="5">
    <source>
        <dbReference type="Pfam" id="PF00155"/>
    </source>
</evidence>
<proteinExistence type="inferred from homology"/>
<evidence type="ECO:0000313" key="6">
    <source>
        <dbReference type="EMBL" id="OKP11190.1"/>
    </source>
</evidence>
<dbReference type="PANTHER" id="PTHR13693">
    <property type="entry name" value="CLASS II AMINOTRANSFERASE/8-AMINO-7-OXONONANOATE SYNTHASE"/>
    <property type="match status" value="1"/>
</dbReference>
<sequence length="420" mass="46495">MVFYPEALQQSLEEAIQKRRDIRRLWTLRPPEFYENGVNFISNDFLSLNSGVHRAEVLKEIERHPNFKVGAAASRVADGSSDYTFKLEQYLADFHNAESCLLFNSGFDANVAIFSILPRPTDIIVHDSEIHASVHTGMRASRASLIKSFEHNDPKSLKKVLLGILENDSAVAKGDRTIFVAIESIYSMDGDIAPAAEIVQVVKECLPLKNAVMVVDEAHSNGIMGPRGSGFICHHGLESEFAIRLHTFGKGINATGAAVLCPPLFKETLVNYARNFIFTTGPAFLTMATVKASYNVISSDEGEARRQRLQARIRQFYGSLTEHHLWGAACKAGRVRVLAAETWKNMEFISPIIPLLTKPGLSHSLEDRLTGCGFFSLEVGYPVVAKEKERVRVIIHADNTETEVDGLVDAVVNWAADLPN</sequence>
<evidence type="ECO:0000256" key="4">
    <source>
        <dbReference type="ARBA" id="ARBA00022898"/>
    </source>
</evidence>
<gene>
    <name evidence="6" type="ORF">PENSUB_3212</name>
</gene>
<organism evidence="6 7">
    <name type="scientific">Penicillium subrubescens</name>
    <dbReference type="NCBI Taxonomy" id="1316194"/>
    <lineage>
        <taxon>Eukaryota</taxon>
        <taxon>Fungi</taxon>
        <taxon>Dikarya</taxon>
        <taxon>Ascomycota</taxon>
        <taxon>Pezizomycotina</taxon>
        <taxon>Eurotiomycetes</taxon>
        <taxon>Eurotiomycetidae</taxon>
        <taxon>Eurotiales</taxon>
        <taxon>Aspergillaceae</taxon>
        <taxon>Penicillium</taxon>
    </lineage>
</organism>
<dbReference type="InterPro" id="IPR015422">
    <property type="entry name" value="PyrdxlP-dep_Trfase_small"/>
</dbReference>
<comment type="similarity">
    <text evidence="2">Belongs to the class-II pyridoxal-phosphate-dependent aminotransferase family. BioF subfamily.</text>
</comment>
<reference evidence="6 7" key="1">
    <citation type="submission" date="2016-10" db="EMBL/GenBank/DDBJ databases">
        <title>Genome sequence of the ascomycete fungus Penicillium subrubescens.</title>
        <authorList>
            <person name="De Vries R.P."/>
            <person name="Peng M."/>
            <person name="Dilokpimol A."/>
            <person name="Hilden K."/>
            <person name="Makela M.R."/>
            <person name="Grigoriev I."/>
            <person name="Riley R."/>
            <person name="Granchi Z."/>
        </authorList>
    </citation>
    <scope>NUCLEOTIDE SEQUENCE [LARGE SCALE GENOMIC DNA]</scope>
    <source>
        <strain evidence="6 7">CBS 132785</strain>
    </source>
</reference>
<dbReference type="Gene3D" id="3.90.1150.10">
    <property type="entry name" value="Aspartate Aminotransferase, domain 1"/>
    <property type="match status" value="1"/>
</dbReference>
<dbReference type="InterPro" id="IPR004839">
    <property type="entry name" value="Aminotransferase_I/II_large"/>
</dbReference>
<keyword evidence="4" id="KW-0663">Pyridoxal phosphate</keyword>
<name>A0A1Q5UFD8_9EURO</name>
<dbReference type="STRING" id="1316194.A0A1Q5UFD8"/>
<evidence type="ECO:0000256" key="1">
    <source>
        <dbReference type="ARBA" id="ARBA00001933"/>
    </source>
</evidence>
<dbReference type="Gene3D" id="3.40.640.10">
    <property type="entry name" value="Type I PLP-dependent aspartate aminotransferase-like (Major domain)"/>
    <property type="match status" value="1"/>
</dbReference>
<protein>
    <submittedName>
        <fullName evidence="6">8-amino-7-oxononanoate synthase</fullName>
    </submittedName>
</protein>
<dbReference type="Pfam" id="PF00155">
    <property type="entry name" value="Aminotran_1_2"/>
    <property type="match status" value="1"/>
</dbReference>
<feature type="domain" description="Aminotransferase class I/classII large" evidence="5">
    <location>
        <begin position="38"/>
        <end position="410"/>
    </location>
</feature>
<dbReference type="AlphaFoldDB" id="A0A1Q5UFD8"/>
<dbReference type="Proteomes" id="UP000186955">
    <property type="component" value="Unassembled WGS sequence"/>
</dbReference>
<comment type="cofactor">
    <cofactor evidence="1">
        <name>pyridoxal 5'-phosphate</name>
        <dbReference type="ChEBI" id="CHEBI:597326"/>
    </cofactor>
</comment>
<dbReference type="GO" id="GO:0016740">
    <property type="term" value="F:transferase activity"/>
    <property type="evidence" value="ECO:0007669"/>
    <property type="project" value="UniProtKB-KW"/>
</dbReference>
<keyword evidence="3" id="KW-0808">Transferase</keyword>
<keyword evidence="7" id="KW-1185">Reference proteome</keyword>
<dbReference type="PANTHER" id="PTHR13693:SF77">
    <property type="entry name" value="8-AMINO-7-OXONONANOATE SYNTHASE"/>
    <property type="match status" value="1"/>
</dbReference>
<evidence type="ECO:0000256" key="3">
    <source>
        <dbReference type="ARBA" id="ARBA00022679"/>
    </source>
</evidence>
<dbReference type="InterPro" id="IPR015421">
    <property type="entry name" value="PyrdxlP-dep_Trfase_major"/>
</dbReference>
<dbReference type="InterPro" id="IPR015424">
    <property type="entry name" value="PyrdxlP-dep_Trfase"/>
</dbReference>
<dbReference type="InterPro" id="IPR050087">
    <property type="entry name" value="AON_synthase_class-II"/>
</dbReference>
<dbReference type="GO" id="GO:0009102">
    <property type="term" value="P:biotin biosynthetic process"/>
    <property type="evidence" value="ECO:0007669"/>
    <property type="project" value="TreeGrafter"/>
</dbReference>
<dbReference type="EMBL" id="MNBE01000293">
    <property type="protein sequence ID" value="OKP11190.1"/>
    <property type="molecule type" value="Genomic_DNA"/>
</dbReference>
<dbReference type="GO" id="GO:0030170">
    <property type="term" value="F:pyridoxal phosphate binding"/>
    <property type="evidence" value="ECO:0007669"/>
    <property type="project" value="InterPro"/>
</dbReference>
<evidence type="ECO:0000256" key="2">
    <source>
        <dbReference type="ARBA" id="ARBA00010008"/>
    </source>
</evidence>